<keyword evidence="4" id="KW-0804">Transcription</keyword>
<dbReference type="PANTHER" id="PTHR13218:SF8">
    <property type="entry name" value="TRANSCRIPTION INITIATION FACTOR TFIID SUBUNIT 11"/>
    <property type="match status" value="1"/>
</dbReference>
<gene>
    <name evidence="7" type="ORF">L596_026249</name>
</gene>
<comment type="subcellular location">
    <subcellularLocation>
        <location evidence="1">Nucleus</location>
    </subcellularLocation>
</comment>
<evidence type="ECO:0000256" key="4">
    <source>
        <dbReference type="ARBA" id="ARBA00023163"/>
    </source>
</evidence>
<dbReference type="EMBL" id="AZBU02000010">
    <property type="protein sequence ID" value="TKR62262.1"/>
    <property type="molecule type" value="Genomic_DNA"/>
</dbReference>
<dbReference type="GO" id="GO:0005669">
    <property type="term" value="C:transcription factor TFIID complex"/>
    <property type="evidence" value="ECO:0007669"/>
    <property type="project" value="InterPro"/>
</dbReference>
<evidence type="ECO:0000313" key="7">
    <source>
        <dbReference type="EMBL" id="TKR62262.1"/>
    </source>
</evidence>
<dbReference type="OrthoDB" id="28335at2759"/>
<accession>A0A4U5M0W9</accession>
<keyword evidence="8" id="KW-1185">Reference proteome</keyword>
<evidence type="ECO:0000259" key="6">
    <source>
        <dbReference type="Pfam" id="PF04719"/>
    </source>
</evidence>
<comment type="similarity">
    <text evidence="2">Belongs to the TAF11 family.</text>
</comment>
<evidence type="ECO:0000256" key="3">
    <source>
        <dbReference type="ARBA" id="ARBA00023015"/>
    </source>
</evidence>
<dbReference type="GO" id="GO:0016251">
    <property type="term" value="F:RNA polymerase II general transcription initiation factor activity"/>
    <property type="evidence" value="ECO:0007669"/>
    <property type="project" value="TreeGrafter"/>
</dbReference>
<organism evidence="7 8">
    <name type="scientific">Steinernema carpocapsae</name>
    <name type="common">Entomopathogenic nematode</name>
    <dbReference type="NCBI Taxonomy" id="34508"/>
    <lineage>
        <taxon>Eukaryota</taxon>
        <taxon>Metazoa</taxon>
        <taxon>Ecdysozoa</taxon>
        <taxon>Nematoda</taxon>
        <taxon>Chromadorea</taxon>
        <taxon>Rhabditida</taxon>
        <taxon>Tylenchina</taxon>
        <taxon>Panagrolaimomorpha</taxon>
        <taxon>Strongyloidoidea</taxon>
        <taxon>Steinernematidae</taxon>
        <taxon>Steinernema</taxon>
    </lineage>
</organism>
<feature type="domain" description="TAFII28-like protein" evidence="6">
    <location>
        <begin position="23"/>
        <end position="110"/>
    </location>
</feature>
<dbReference type="AlphaFoldDB" id="A0A4U5M0W9"/>
<proteinExistence type="inferred from homology"/>
<dbReference type="InterPro" id="IPR006809">
    <property type="entry name" value="TAFII28_dom"/>
</dbReference>
<evidence type="ECO:0000256" key="1">
    <source>
        <dbReference type="ARBA" id="ARBA00004123"/>
    </source>
</evidence>
<dbReference type="CDD" id="cd08048">
    <property type="entry name" value="HFD_TAF11"/>
    <property type="match status" value="1"/>
</dbReference>
<reference evidence="7 8" key="2">
    <citation type="journal article" date="2019" name="G3 (Bethesda)">
        <title>Hybrid Assembly of the Genome of the Entomopathogenic Nematode Steinernema carpocapsae Identifies the X-Chromosome.</title>
        <authorList>
            <person name="Serra L."/>
            <person name="Macchietto M."/>
            <person name="Macias-Munoz A."/>
            <person name="McGill C.J."/>
            <person name="Rodriguez I.M."/>
            <person name="Rodriguez B."/>
            <person name="Murad R."/>
            <person name="Mortazavi A."/>
        </authorList>
    </citation>
    <scope>NUCLEOTIDE SEQUENCE [LARGE SCALE GENOMIC DNA]</scope>
    <source>
        <strain evidence="7 8">ALL</strain>
    </source>
</reference>
<dbReference type="InterPro" id="IPR045127">
    <property type="entry name" value="TAF11-like"/>
</dbReference>
<dbReference type="GO" id="GO:0046982">
    <property type="term" value="F:protein heterodimerization activity"/>
    <property type="evidence" value="ECO:0007669"/>
    <property type="project" value="InterPro"/>
</dbReference>
<keyword evidence="3" id="KW-0805">Transcription regulation</keyword>
<dbReference type="Proteomes" id="UP000298663">
    <property type="component" value="Unassembled WGS sequence"/>
</dbReference>
<evidence type="ECO:0000256" key="2">
    <source>
        <dbReference type="ARBA" id="ARBA00009788"/>
    </source>
</evidence>
<dbReference type="Gene3D" id="1.10.20.10">
    <property type="entry name" value="Histone, subunit A"/>
    <property type="match status" value="1"/>
</dbReference>
<name>A0A4U5M0W9_STECR</name>
<dbReference type="PANTHER" id="PTHR13218">
    <property type="entry name" value="TRANSCRIPTION INITIATION FACTOR TFIID SUBUNIT 11-RELATED"/>
    <property type="match status" value="1"/>
</dbReference>
<keyword evidence="5" id="KW-0539">Nucleus</keyword>
<dbReference type="Pfam" id="PF04719">
    <property type="entry name" value="TAFII28"/>
    <property type="match status" value="1"/>
</dbReference>
<reference evidence="7 8" key="1">
    <citation type="journal article" date="2015" name="Genome Biol.">
        <title>Comparative genomics of Steinernema reveals deeply conserved gene regulatory networks.</title>
        <authorList>
            <person name="Dillman A.R."/>
            <person name="Macchietto M."/>
            <person name="Porter C.F."/>
            <person name="Rogers A."/>
            <person name="Williams B."/>
            <person name="Antoshechkin I."/>
            <person name="Lee M.M."/>
            <person name="Goodwin Z."/>
            <person name="Lu X."/>
            <person name="Lewis E.E."/>
            <person name="Goodrich-Blair H."/>
            <person name="Stock S.P."/>
            <person name="Adams B.J."/>
            <person name="Sternberg P.W."/>
            <person name="Mortazavi A."/>
        </authorList>
    </citation>
    <scope>NUCLEOTIDE SEQUENCE [LARGE SCALE GENOMIC DNA]</scope>
    <source>
        <strain evidence="7 8">ALL</strain>
    </source>
</reference>
<dbReference type="InterPro" id="IPR009072">
    <property type="entry name" value="Histone-fold"/>
</dbReference>
<dbReference type="GO" id="GO:0051123">
    <property type="term" value="P:RNA polymerase II preinitiation complex assembly"/>
    <property type="evidence" value="ECO:0007669"/>
    <property type="project" value="InterPro"/>
</dbReference>
<evidence type="ECO:0000256" key="5">
    <source>
        <dbReference type="ARBA" id="ARBA00023242"/>
    </source>
</evidence>
<sequence>MAADLPEEKRKVLESKYSRMQWLLGNFTQEQLEKYEIYRRTTCPKNKIRRFIEKQCNGMQPSPDVVLAIASLAKTFLCELAEEALDIKESDPAEEKKPMEPKHLHRAFQQLLCKGKLYPMPGSRKNPFDGF</sequence>
<comment type="caution">
    <text evidence="7">The sequence shown here is derived from an EMBL/GenBank/DDBJ whole genome shotgun (WGS) entry which is preliminary data.</text>
</comment>
<evidence type="ECO:0000313" key="8">
    <source>
        <dbReference type="Proteomes" id="UP000298663"/>
    </source>
</evidence>
<protein>
    <recommendedName>
        <fullName evidence="6">TAFII28-like protein domain-containing protein</fullName>
    </recommendedName>
</protein>
<dbReference type="STRING" id="34508.A0A4U5M0W9"/>
<dbReference type="SUPFAM" id="SSF47113">
    <property type="entry name" value="Histone-fold"/>
    <property type="match status" value="1"/>
</dbReference>